<gene>
    <name evidence="1" type="ORF">NDK43_06670</name>
</gene>
<comment type="caution">
    <text evidence="1">The sequence shown here is derived from an EMBL/GenBank/DDBJ whole genome shotgun (WGS) entry which is preliminary data.</text>
</comment>
<reference evidence="1 2" key="1">
    <citation type="submission" date="2022-06" db="EMBL/GenBank/DDBJ databases">
        <authorList>
            <person name="Jeon C.O."/>
        </authorList>
    </citation>
    <scope>NUCLEOTIDE SEQUENCE [LARGE SCALE GENOMIC DNA]</scope>
    <source>
        <strain evidence="1 2">KCTC 13943</strain>
    </source>
</reference>
<dbReference type="Proteomes" id="UP001523262">
    <property type="component" value="Unassembled WGS sequence"/>
</dbReference>
<proteinExistence type="predicted"/>
<sequence>MERHDDRVFQRPEDSYPIQIGGYPIYMYLEVLRKIKKVGGLEFDEYWME</sequence>
<evidence type="ECO:0000313" key="1">
    <source>
        <dbReference type="EMBL" id="MCM2532128.1"/>
    </source>
</evidence>
<name>A0ABT0W731_9BACI</name>
<keyword evidence="2" id="KW-1185">Reference proteome</keyword>
<accession>A0ABT0W731</accession>
<evidence type="ECO:0000313" key="2">
    <source>
        <dbReference type="Proteomes" id="UP001523262"/>
    </source>
</evidence>
<dbReference type="EMBL" id="JAMQCR010000001">
    <property type="protein sequence ID" value="MCM2532128.1"/>
    <property type="molecule type" value="Genomic_DNA"/>
</dbReference>
<protein>
    <submittedName>
        <fullName evidence="1">Uncharacterized protein</fullName>
    </submittedName>
</protein>
<organism evidence="1 2">
    <name type="scientific">Neobacillus pocheonensis</name>
    <dbReference type="NCBI Taxonomy" id="363869"/>
    <lineage>
        <taxon>Bacteria</taxon>
        <taxon>Bacillati</taxon>
        <taxon>Bacillota</taxon>
        <taxon>Bacilli</taxon>
        <taxon>Bacillales</taxon>
        <taxon>Bacillaceae</taxon>
        <taxon>Neobacillus</taxon>
    </lineage>
</organism>